<dbReference type="Proteomes" id="UP000278351">
    <property type="component" value="Unassembled WGS sequence"/>
</dbReference>
<evidence type="ECO:0000313" key="6">
    <source>
        <dbReference type="Proteomes" id="UP000278351"/>
    </source>
</evidence>
<dbReference type="Gene3D" id="2.60.40.1930">
    <property type="match status" value="1"/>
</dbReference>
<keyword evidence="3" id="KW-0812">Transmembrane</keyword>
<dbReference type="Gene3D" id="1.50.10.20">
    <property type="match status" value="1"/>
</dbReference>
<feature type="domain" description="Alpha-2-macroglobulin" evidence="4">
    <location>
        <begin position="839"/>
        <end position="929"/>
    </location>
</feature>
<accession>A0A3N4Q3K4</accession>
<dbReference type="SMART" id="SM01360">
    <property type="entry name" value="A2M"/>
    <property type="match status" value="1"/>
</dbReference>
<protein>
    <recommendedName>
        <fullName evidence="4">Alpha-2-macroglobulin domain-containing protein</fullName>
    </recommendedName>
</protein>
<dbReference type="InterPro" id="IPR050473">
    <property type="entry name" value="A2M/Complement_sys"/>
</dbReference>
<dbReference type="InterPro" id="IPR023997">
    <property type="entry name" value="TonB-dep_OMP_SusC/RagA_CS"/>
</dbReference>
<dbReference type="EMBL" id="RPDH01000001">
    <property type="protein sequence ID" value="RPE12051.1"/>
    <property type="molecule type" value="Genomic_DNA"/>
</dbReference>
<organism evidence="5 6">
    <name type="scientific">Chitinophaga lutea</name>
    <dbReference type="NCBI Taxonomy" id="2488634"/>
    <lineage>
        <taxon>Bacteria</taxon>
        <taxon>Pseudomonadati</taxon>
        <taxon>Bacteroidota</taxon>
        <taxon>Chitinophagia</taxon>
        <taxon>Chitinophagales</taxon>
        <taxon>Chitinophagaceae</taxon>
        <taxon>Chitinophaga</taxon>
    </lineage>
</organism>
<dbReference type="GO" id="GO:0009279">
    <property type="term" value="C:cell outer membrane"/>
    <property type="evidence" value="ECO:0007669"/>
    <property type="project" value="UniProtKB-SubCell"/>
</dbReference>
<sequence length="1501" mass="166166">MASMFHFNSDLMKYCGLLLLCIGAFIGQSFGQVLDYASNKEKIYLHTSHVFLKPGDDVFFKLYLVSARDNTPSSVSTIAYVDVIGPSGNVVQQCTYPVQNGYAEGSYSFSPQAAGGVYKLRAYTSWMKNEKDSTFFVKELTLQRVISPRILMKLDFPQKGYGPGADVSADFSARDLSDKPIRHHTVKYTISIAGRELHSGNLQTDAAGKTKIQFRLPADLSVTDGLLNITIQYASYTEAISRSIPITLNKVGLGLMPEGGALVAGLPANVAFRALNEFGKPVDIKGELRDGHGNVVTTLESFHGGMGKFAFTPQAGNRYEVVLNSPAGITQRYELPKAAPKGLSLQMSMAGNELRMEIHSTQNADINITGSTKEQLYFTKKMRLRKGTQSITIDPQLFPAGIARFTVSQANGLPLAERVIFLNSRQMLYVSLTPDKNTYTPREKVTMTLKTTDDKGNPVPANLSLTVMDDKLWTFADDKQDHIISWLMMSSELRGKIDEPQFYFKKDEQKATAALDLVMLTHGYRYFDYLPQIERENKLKFFPDVQNVLTGSVVNDKDQPVSATVWLVESRTSKVMQLVTGPDGTFYYPNLLPGQYYYIVAQSLKKKERIKITISGNGIGGDQGNRDRYTVMRFGQADFFAAQPVKEEVVAPFAANDVKALQDVVVVGFGTQKKTALTGSVTTIAPQEYNFSSVRNMLAGRVPGIAVAQTANPAQGGQLNIRGTNTLVNNEGPLFVVDGIPMKKLDLGNLNPNDIQSLHILKDAAATSIYGSMANRGVIIIETKKNSQARIKWKHTPTLYYGFHPLQMNQPTFTPVRRFQAIQYETAYYVAERTDFRETIYWNPTVQTGKNGEASVSFYNSDATTTFRAIAEGIGFNGKVGREESTYAVQNMLGVDAKIPPYLTVGDNALIPLHIKNNYTQALEAVIKVSFVESVKAGIFNSTIQLPAGGSRVVYVPVTATSPVDGNLRFTVTTKVHAETVSLPVSVVQKGFPVLHTFAGIRSARHTFPVQKMIPGTFQYELKLFKNPEGQLLDGIAGMLREPYGCFEQTSSATYPNIFILKYLREAGRSDPKTEQRALELIAKGYQRLTGFETAEGGFEWFGKTPPHEALTAYGLMEFTDMNQFIAVDQQMLKRTRNFLLGRRNGKGGFHLSTTGYDRFASVPNKIADLYIVYAFSHAGFGAEVMREYEAVLAQVLQSGDAYRLSMMALTAANMKRQQDFDQLMALLRKHYRQKTFKSETSVVNSRAASLQVETKSLYLMALAREKSPDLVLMAELLSDIMAGKSYFGYSSTQATVLALNAVVDYARAVGKAAADTDIRFSLNNRTVEPGKPATTEAPAAENVFSADYVRPGNLPYNMEVSYYTFTPPNSSAAELQLHTALAARQVKTGETLRLQVAVKNEKPVLQAMSIAKIGIPAGLSTQPWQLKELMDKNQVAYYEIFDNYLVLYWMGFAPNETKTLHLDLKAEIPGTYKAKASNAGLYYNPEHKHWNDGLEATVMP</sequence>
<evidence type="ECO:0000256" key="1">
    <source>
        <dbReference type="ARBA" id="ARBA00022729"/>
    </source>
</evidence>
<dbReference type="Pfam" id="PF00207">
    <property type="entry name" value="A2M"/>
    <property type="match status" value="1"/>
</dbReference>
<dbReference type="InterPro" id="IPR039426">
    <property type="entry name" value="TonB-dep_rcpt-like"/>
</dbReference>
<dbReference type="InterPro" id="IPR013784">
    <property type="entry name" value="Carb-bd-like_fold"/>
</dbReference>
<dbReference type="GO" id="GO:0030246">
    <property type="term" value="F:carbohydrate binding"/>
    <property type="evidence" value="ECO:0007669"/>
    <property type="project" value="InterPro"/>
</dbReference>
<dbReference type="Gene3D" id="2.170.130.10">
    <property type="entry name" value="TonB-dependent receptor, plug domain"/>
    <property type="match status" value="1"/>
</dbReference>
<dbReference type="GO" id="GO:0005615">
    <property type="term" value="C:extracellular space"/>
    <property type="evidence" value="ECO:0007669"/>
    <property type="project" value="InterPro"/>
</dbReference>
<dbReference type="SMART" id="SM01419">
    <property type="entry name" value="Thiol-ester_cl"/>
    <property type="match status" value="1"/>
</dbReference>
<keyword evidence="1" id="KW-0732">Signal</keyword>
<dbReference type="InterPro" id="IPR011626">
    <property type="entry name" value="Alpha-macroglobulin_TED"/>
</dbReference>
<dbReference type="Pfam" id="PF07678">
    <property type="entry name" value="TED_complement"/>
    <property type="match status" value="1"/>
</dbReference>
<dbReference type="PANTHER" id="PTHR11412:SF136">
    <property type="entry name" value="CD109 ANTIGEN"/>
    <property type="match status" value="1"/>
</dbReference>
<dbReference type="PANTHER" id="PTHR11412">
    <property type="entry name" value="MACROGLOBULIN / COMPLEMENT"/>
    <property type="match status" value="1"/>
</dbReference>
<keyword evidence="3" id="KW-0813">Transport</keyword>
<evidence type="ECO:0000256" key="2">
    <source>
        <dbReference type="ARBA" id="ARBA00022966"/>
    </source>
</evidence>
<keyword evidence="3" id="KW-0998">Cell outer membrane</keyword>
<keyword evidence="3" id="KW-0472">Membrane</keyword>
<keyword evidence="2" id="KW-0882">Thioester bond</keyword>
<evidence type="ECO:0000259" key="4">
    <source>
        <dbReference type="SMART" id="SM01360"/>
    </source>
</evidence>
<reference evidence="5 6" key="1">
    <citation type="submission" date="2018-11" db="EMBL/GenBank/DDBJ databases">
        <title>Chitinophaga lutea sp.nov., isolate from arsenic contaminated soil.</title>
        <authorList>
            <person name="Zong Y."/>
        </authorList>
    </citation>
    <scope>NUCLEOTIDE SEQUENCE [LARGE SCALE GENOMIC DNA]</scope>
    <source>
        <strain evidence="5 6">ZY74</strain>
    </source>
</reference>
<keyword evidence="6" id="KW-1185">Reference proteome</keyword>
<dbReference type="InterPro" id="IPR001599">
    <property type="entry name" value="Macroglobln_a2"/>
</dbReference>
<dbReference type="InterPro" id="IPR036595">
    <property type="entry name" value="A-macroglobulin_rcpt-bd_sf"/>
</dbReference>
<dbReference type="NCBIfam" id="TIGR04057">
    <property type="entry name" value="SusC_RagA_signa"/>
    <property type="match status" value="1"/>
</dbReference>
<comment type="caution">
    <text evidence="5">The sequence shown here is derived from an EMBL/GenBank/DDBJ whole genome shotgun (WGS) entry which is preliminary data.</text>
</comment>
<dbReference type="InterPro" id="IPR012910">
    <property type="entry name" value="Plug_dom"/>
</dbReference>
<keyword evidence="3" id="KW-1134">Transmembrane beta strand</keyword>
<dbReference type="SUPFAM" id="SSF56935">
    <property type="entry name" value="Porins"/>
    <property type="match status" value="1"/>
</dbReference>
<proteinExistence type="inferred from homology"/>
<dbReference type="GO" id="GO:0004866">
    <property type="term" value="F:endopeptidase inhibitor activity"/>
    <property type="evidence" value="ECO:0007669"/>
    <property type="project" value="InterPro"/>
</dbReference>
<gene>
    <name evidence="5" type="ORF">EGT74_00395</name>
</gene>
<evidence type="ECO:0000313" key="5">
    <source>
        <dbReference type="EMBL" id="RPE12051.1"/>
    </source>
</evidence>
<dbReference type="InterPro" id="IPR047565">
    <property type="entry name" value="Alpha-macroglob_thiol-ester_cl"/>
</dbReference>
<evidence type="ECO:0000256" key="3">
    <source>
        <dbReference type="PROSITE-ProRule" id="PRU01360"/>
    </source>
</evidence>
<dbReference type="SUPFAM" id="SSF49452">
    <property type="entry name" value="Starch-binding domain-like"/>
    <property type="match status" value="1"/>
</dbReference>
<dbReference type="Gene3D" id="2.60.40.690">
    <property type="entry name" value="Alpha-macroglobulin, receptor-binding domain"/>
    <property type="match status" value="1"/>
</dbReference>
<dbReference type="CDD" id="cd02891">
    <property type="entry name" value="A2M_like"/>
    <property type="match status" value="1"/>
</dbReference>
<dbReference type="SUPFAM" id="SSF48239">
    <property type="entry name" value="Terpenoid cyclases/Protein prenyltransferases"/>
    <property type="match status" value="1"/>
</dbReference>
<name>A0A3N4Q3K4_9BACT</name>
<comment type="similarity">
    <text evidence="3">Belongs to the TonB-dependent receptor family.</text>
</comment>
<comment type="subcellular location">
    <subcellularLocation>
        <location evidence="3">Cell outer membrane</location>
        <topology evidence="3">Multi-pass membrane protein</topology>
    </subcellularLocation>
</comment>
<dbReference type="InterPro" id="IPR037066">
    <property type="entry name" value="Plug_dom_sf"/>
</dbReference>
<dbReference type="InterPro" id="IPR008930">
    <property type="entry name" value="Terpenoid_cyclase/PrenylTrfase"/>
</dbReference>
<dbReference type="PROSITE" id="PS52016">
    <property type="entry name" value="TONB_DEPENDENT_REC_3"/>
    <property type="match status" value="1"/>
</dbReference>
<dbReference type="Pfam" id="PF07715">
    <property type="entry name" value="Plug"/>
    <property type="match status" value="1"/>
</dbReference>